<gene>
    <name evidence="3" type="ordered locus">Dret_0551</name>
    <name evidence="4" type="ordered locus">Dret_1002</name>
    <name evidence="5" type="ordered locus">Dret_1177</name>
    <name evidence="6" type="ordered locus">Dret_1542</name>
    <name evidence="7" type="ordered locus">Dret_2002</name>
</gene>
<evidence type="ECO:0000313" key="7">
    <source>
        <dbReference type="EMBL" id="ACV69286.1"/>
    </source>
</evidence>
<dbReference type="EMBL" id="CP001734">
    <property type="protein sequence ID" value="ACV69286.1"/>
    <property type="molecule type" value="Genomic_DNA"/>
</dbReference>
<dbReference type="InterPro" id="IPR002560">
    <property type="entry name" value="Transposase_DDE"/>
</dbReference>
<dbReference type="PANTHER" id="PTHR33498:SF1">
    <property type="entry name" value="TRANSPOSASE FOR INSERTION SEQUENCE ELEMENT IS1557"/>
    <property type="match status" value="1"/>
</dbReference>
<evidence type="ECO:0000259" key="2">
    <source>
        <dbReference type="Pfam" id="PF14690"/>
    </source>
</evidence>
<dbReference type="Pfam" id="PF01610">
    <property type="entry name" value="DDE_Tnp_ISL3"/>
    <property type="match status" value="1"/>
</dbReference>
<evidence type="ECO:0000313" key="6">
    <source>
        <dbReference type="EMBL" id="ACV68828.1"/>
    </source>
</evidence>
<evidence type="ECO:0000313" key="5">
    <source>
        <dbReference type="EMBL" id="ACV68465.1"/>
    </source>
</evidence>
<dbReference type="Pfam" id="PF14690">
    <property type="entry name" value="Zn_ribbon_ISL3"/>
    <property type="match status" value="1"/>
</dbReference>
<dbReference type="InterPro" id="IPR047951">
    <property type="entry name" value="Transpos_ISL3"/>
</dbReference>
<dbReference type="PANTHER" id="PTHR33498">
    <property type="entry name" value="TRANSPOSASE FOR INSERTION SEQUENCE ELEMENT IS1557"/>
    <property type="match status" value="1"/>
</dbReference>
<protein>
    <submittedName>
        <fullName evidence="3">Transposase IS204/IS1001/IS1096/IS1165 family protein</fullName>
    </submittedName>
</protein>
<accession>C8WYT2</accession>
<evidence type="ECO:0000313" key="8">
    <source>
        <dbReference type="Proteomes" id="UP000001052"/>
    </source>
</evidence>
<dbReference type="Proteomes" id="UP000001052">
    <property type="component" value="Chromosome"/>
</dbReference>
<sequence length="408" mass="47675">MLVSQLTKLTLDIQGFRVGRVQGDTSGITVDIAPDRRHLLFCSRCGSAAKYRDTLTSRYFRHVPLWGIPVWLRYSPRRVRCGHCGVKVEYFPWSTGKHRFTTAFAHFLASWARLLPWKHVAQLFGCSWGTVAAAVDQIVEYGLAHQDLSNLTHIGIDEISREKGQVYLTNVYDLNTSRLVWSGEKRTKATITNFFTSLGPSKIDKLEGVCCDMWEPYTQVIQDKAPKATMVFDKFHIVRHLNEAVDQVRRDEIREKGQKHKDLVKDTRYIWLKNPWNLTDKQASRLSALEKLNLKINRAYLLKESFRQFWSYECRTSAKDFLDKWFWWATHSRLKPMRNFAWMLRRKEENILSYFDMPISNGSVEGLNNKAKVISHRAYGFRSAKNYIRNLYHCMGGLPEPQIMHRFV</sequence>
<dbReference type="KEGG" id="drt:Dret_2002"/>
<dbReference type="RefSeq" id="WP_015751006.1">
    <property type="nucleotide sequence ID" value="NC_013223.1"/>
</dbReference>
<evidence type="ECO:0000313" key="4">
    <source>
        <dbReference type="EMBL" id="ACV68290.1"/>
    </source>
</evidence>
<evidence type="ECO:0000313" key="3">
    <source>
        <dbReference type="EMBL" id="ACV67848.1"/>
    </source>
</evidence>
<dbReference type="EMBL" id="CP001734">
    <property type="protein sequence ID" value="ACV67848.1"/>
    <property type="molecule type" value="Genomic_DNA"/>
</dbReference>
<organism evidence="3 8">
    <name type="scientific">Desulfohalobium retbaense (strain ATCC 49708 / DSM 5692 / JCM 16813 / HR100)</name>
    <dbReference type="NCBI Taxonomy" id="485915"/>
    <lineage>
        <taxon>Bacteria</taxon>
        <taxon>Pseudomonadati</taxon>
        <taxon>Thermodesulfobacteriota</taxon>
        <taxon>Desulfovibrionia</taxon>
        <taxon>Desulfovibrionales</taxon>
        <taxon>Desulfohalobiaceae</taxon>
        <taxon>Desulfohalobium</taxon>
    </lineage>
</organism>
<reference evidence="3 8" key="2">
    <citation type="journal article" date="2010" name="Stand. Genomic Sci.">
        <title>Complete genome sequence of Desulfohalobium retbaense type strain (HR(100)).</title>
        <authorList>
            <person name="Spring S."/>
            <person name="Nolan M."/>
            <person name="Lapidus A."/>
            <person name="Glavina Del Rio T."/>
            <person name="Copeland A."/>
            <person name="Tice H."/>
            <person name="Cheng J.F."/>
            <person name="Lucas S."/>
            <person name="Land M."/>
            <person name="Chen F."/>
            <person name="Bruce D."/>
            <person name="Goodwin L."/>
            <person name="Pitluck S."/>
            <person name="Ivanova N."/>
            <person name="Mavromatis K."/>
            <person name="Mikhailova N."/>
            <person name="Pati A."/>
            <person name="Chen A."/>
            <person name="Palaniappan K."/>
            <person name="Hauser L."/>
            <person name="Chang Y.J."/>
            <person name="Jeffries C.D."/>
            <person name="Munk C."/>
            <person name="Kiss H."/>
            <person name="Chain P."/>
            <person name="Han C."/>
            <person name="Brettin T."/>
            <person name="Detter J.C."/>
            <person name="Schuler E."/>
            <person name="Goker M."/>
            <person name="Rohde M."/>
            <person name="Bristow J."/>
            <person name="Eisen J.A."/>
            <person name="Markowitz V."/>
            <person name="Hugenholtz P."/>
            <person name="Kyrpides N.C."/>
            <person name="Klenk H.P."/>
        </authorList>
    </citation>
    <scope>NUCLEOTIDE SEQUENCE [LARGE SCALE GENOMIC DNA]</scope>
    <source>
        <strain evidence="3 8">DSM 5692</strain>
    </source>
</reference>
<feature type="domain" description="Transposase IS204/IS1001/IS1096/IS1165 zinc-finger" evidence="2">
    <location>
        <begin position="42"/>
        <end position="84"/>
    </location>
</feature>
<reference evidence="8" key="1">
    <citation type="submission" date="2009-09" db="EMBL/GenBank/DDBJ databases">
        <title>The complete chromosome of Desulfohalobium retbaense DSM 5692.</title>
        <authorList>
            <consortium name="US DOE Joint Genome Institute (JGI-PGF)"/>
            <person name="Lucas S."/>
            <person name="Copeland A."/>
            <person name="Lapidus A."/>
            <person name="Glavina del Rio T."/>
            <person name="Dalin E."/>
            <person name="Tice H."/>
            <person name="Bruce D."/>
            <person name="Goodwin L."/>
            <person name="Pitluck S."/>
            <person name="Kyrpides N."/>
            <person name="Mavromatis K."/>
            <person name="Ivanova N."/>
            <person name="Mikhailova N."/>
            <person name="Munk A.C."/>
            <person name="Brettin T."/>
            <person name="Detter J.C."/>
            <person name="Han C."/>
            <person name="Tapia R."/>
            <person name="Larimer F."/>
            <person name="Land M."/>
            <person name="Hauser L."/>
            <person name="Markowitz V."/>
            <person name="Cheng J.-F."/>
            <person name="Hugenholtz P."/>
            <person name="Woyke T."/>
            <person name="Wu D."/>
            <person name="Spring S."/>
            <person name="Klenk H.-P."/>
            <person name="Eisen J.A."/>
        </authorList>
    </citation>
    <scope>NUCLEOTIDE SEQUENCE [LARGE SCALE GENOMIC DNA]</scope>
    <source>
        <strain evidence="8">DSM 5692</strain>
    </source>
</reference>
<keyword evidence="8" id="KW-1185">Reference proteome</keyword>
<dbReference type="eggNOG" id="COG3464">
    <property type="taxonomic scope" value="Bacteria"/>
</dbReference>
<dbReference type="EMBL" id="CP001734">
    <property type="protein sequence ID" value="ACV68465.1"/>
    <property type="molecule type" value="Genomic_DNA"/>
</dbReference>
<dbReference type="NCBIfam" id="NF033550">
    <property type="entry name" value="transpos_ISL3"/>
    <property type="match status" value="1"/>
</dbReference>
<dbReference type="OrthoDB" id="1014181at2"/>
<dbReference type="EMBL" id="CP001734">
    <property type="protein sequence ID" value="ACV68290.1"/>
    <property type="molecule type" value="Genomic_DNA"/>
</dbReference>
<dbReference type="KEGG" id="drt:Dret_1177"/>
<dbReference type="AlphaFoldDB" id="C8WYT2"/>
<evidence type="ECO:0000259" key="1">
    <source>
        <dbReference type="Pfam" id="PF01610"/>
    </source>
</evidence>
<dbReference type="EMBL" id="CP001734">
    <property type="protein sequence ID" value="ACV68828.1"/>
    <property type="molecule type" value="Genomic_DNA"/>
</dbReference>
<dbReference type="HOGENOM" id="CLU_041900_0_0_7"/>
<dbReference type="KEGG" id="drt:Dret_0551"/>
<name>C8WYT2_DESRD</name>
<dbReference type="InterPro" id="IPR029261">
    <property type="entry name" value="Transposase_Znf"/>
</dbReference>
<proteinExistence type="predicted"/>
<dbReference type="KEGG" id="drt:Dret_1002"/>
<feature type="domain" description="Transposase IS204/IS1001/IS1096/IS1165 DDE" evidence="1">
    <location>
        <begin position="154"/>
        <end position="389"/>
    </location>
</feature>
<dbReference type="KEGG" id="drt:Dret_1542"/>